<accession>A0A0W8F4F2</accession>
<protein>
    <submittedName>
        <fullName evidence="1">Uncharacterized protein</fullName>
    </submittedName>
</protein>
<proteinExistence type="predicted"/>
<reference evidence="1" key="1">
    <citation type="journal article" date="2015" name="Proc. Natl. Acad. Sci. U.S.A.">
        <title>Networks of energetic and metabolic interactions define dynamics in microbial communities.</title>
        <authorList>
            <person name="Embree M."/>
            <person name="Liu J.K."/>
            <person name="Al-Bassam M.M."/>
            <person name="Zengler K."/>
        </authorList>
    </citation>
    <scope>NUCLEOTIDE SEQUENCE</scope>
</reference>
<name>A0A0W8F4F2_9ZZZZ</name>
<gene>
    <name evidence="1" type="ORF">ASZ90_014600</name>
</gene>
<evidence type="ECO:0000313" key="1">
    <source>
        <dbReference type="EMBL" id="KUG15733.1"/>
    </source>
</evidence>
<organism evidence="1">
    <name type="scientific">hydrocarbon metagenome</name>
    <dbReference type="NCBI Taxonomy" id="938273"/>
    <lineage>
        <taxon>unclassified sequences</taxon>
        <taxon>metagenomes</taxon>
        <taxon>ecological metagenomes</taxon>
    </lineage>
</organism>
<dbReference type="EMBL" id="LNQE01001536">
    <property type="protein sequence ID" value="KUG15733.1"/>
    <property type="molecule type" value="Genomic_DNA"/>
</dbReference>
<comment type="caution">
    <text evidence="1">The sequence shown here is derived from an EMBL/GenBank/DDBJ whole genome shotgun (WGS) entry which is preliminary data.</text>
</comment>
<dbReference type="AlphaFoldDB" id="A0A0W8F4F2"/>
<sequence>MRTDILRAWGGLAVKEGYIQRSGRTPEFKDPHQFLMWLERQKIPVERKNY</sequence>